<dbReference type="InterPro" id="IPR025902">
    <property type="entry name" value="LssY-like-C_dom"/>
</dbReference>
<proteinExistence type="predicted"/>
<dbReference type="RefSeq" id="WP_245427226.1">
    <property type="nucleotide sequence ID" value="NZ_QNRK01000001.1"/>
</dbReference>
<dbReference type="Proteomes" id="UP000253529">
    <property type="component" value="Unassembled WGS sequence"/>
</dbReference>
<protein>
    <submittedName>
        <fullName evidence="3">LssY-like putative type I secretion system component LssY</fullName>
    </submittedName>
</protein>
<organism evidence="3 4">
    <name type="scientific">Roseiarcus fermentans</name>
    <dbReference type="NCBI Taxonomy" id="1473586"/>
    <lineage>
        <taxon>Bacteria</taxon>
        <taxon>Pseudomonadati</taxon>
        <taxon>Pseudomonadota</taxon>
        <taxon>Alphaproteobacteria</taxon>
        <taxon>Hyphomicrobiales</taxon>
        <taxon>Roseiarcaceae</taxon>
        <taxon>Roseiarcus</taxon>
    </lineage>
</organism>
<dbReference type="AlphaFoldDB" id="A0A366FVY3"/>
<dbReference type="Pfam" id="PF14067">
    <property type="entry name" value="LssY_C"/>
    <property type="match status" value="1"/>
</dbReference>
<keyword evidence="1" id="KW-1133">Transmembrane helix</keyword>
<comment type="caution">
    <text evidence="3">The sequence shown here is derived from an EMBL/GenBank/DDBJ whole genome shotgun (WGS) entry which is preliminary data.</text>
</comment>
<feature type="transmembrane region" description="Helical" evidence="1">
    <location>
        <begin position="12"/>
        <end position="31"/>
    </location>
</feature>
<keyword evidence="4" id="KW-1185">Reference proteome</keyword>
<sequence length="270" mass="29842">MRLVVLALRRLAVALLGVLAVWLIAYVFRLTDHRLPTLVALAATWAVAAYLILPWIVLMSLKLLKRGAVPSFTLTGDGFPGDPVNLALIGTLAELRQAFARAGWVEADPLSLKSSWGMAVSFVFDRPYPSAPFSSLYLFGRKQDVGFEKAIDGSPRKRHHVRFWALSLDRASEADTPQFWMNADRPPLDQPALWVGAGTRDTGLSFTKFTFQFTHATDDDTNAERDTLLADLKAANVIGEPVWRREGERLALGKVNHYVADGEIAVARLA</sequence>
<dbReference type="EMBL" id="QNRK01000001">
    <property type="protein sequence ID" value="RBP18190.1"/>
    <property type="molecule type" value="Genomic_DNA"/>
</dbReference>
<name>A0A366FVY3_9HYPH</name>
<evidence type="ECO:0000313" key="4">
    <source>
        <dbReference type="Proteomes" id="UP000253529"/>
    </source>
</evidence>
<keyword evidence="1" id="KW-0472">Membrane</keyword>
<gene>
    <name evidence="3" type="ORF">DFR50_101134</name>
</gene>
<evidence type="ECO:0000256" key="1">
    <source>
        <dbReference type="SAM" id="Phobius"/>
    </source>
</evidence>
<feature type="transmembrane region" description="Helical" evidence="1">
    <location>
        <begin position="37"/>
        <end position="58"/>
    </location>
</feature>
<feature type="domain" description="LssY-like C-terminal" evidence="2">
    <location>
        <begin position="68"/>
        <end position="241"/>
    </location>
</feature>
<evidence type="ECO:0000313" key="3">
    <source>
        <dbReference type="EMBL" id="RBP18190.1"/>
    </source>
</evidence>
<reference evidence="3 4" key="1">
    <citation type="submission" date="2018-06" db="EMBL/GenBank/DDBJ databases">
        <title>Genomic Encyclopedia of Type Strains, Phase IV (KMG-IV): sequencing the most valuable type-strain genomes for metagenomic binning, comparative biology and taxonomic classification.</title>
        <authorList>
            <person name="Goeker M."/>
        </authorList>
    </citation>
    <scope>NUCLEOTIDE SEQUENCE [LARGE SCALE GENOMIC DNA]</scope>
    <source>
        <strain evidence="3 4">DSM 24875</strain>
    </source>
</reference>
<keyword evidence="1" id="KW-0812">Transmembrane</keyword>
<accession>A0A366FVY3</accession>
<evidence type="ECO:0000259" key="2">
    <source>
        <dbReference type="Pfam" id="PF14067"/>
    </source>
</evidence>